<dbReference type="RefSeq" id="WP_006096940.1">
    <property type="nucleotide sequence ID" value="NZ_JARMDA010000105.1"/>
</dbReference>
<evidence type="ECO:0000313" key="1">
    <source>
        <dbReference type="EMBL" id="OUM46362.1"/>
    </source>
</evidence>
<accession>A0A1Y3MFJ3</accession>
<evidence type="ECO:0000313" key="3">
    <source>
        <dbReference type="Proteomes" id="UP000195321"/>
    </source>
</evidence>
<dbReference type="EMBL" id="MWPX01000048">
    <property type="protein sequence ID" value="OUM46362.1"/>
    <property type="molecule type" value="Genomic_DNA"/>
</dbReference>
<dbReference type="AlphaFoldDB" id="A0A1Y3MFJ3"/>
<dbReference type="Proteomes" id="UP000195321">
    <property type="component" value="Unassembled WGS sequence"/>
</dbReference>
<dbReference type="EMBL" id="NUTL01000051">
    <property type="protein sequence ID" value="PHE96379.1"/>
    <property type="molecule type" value="Genomic_DNA"/>
</dbReference>
<dbReference type="GeneID" id="34217767"/>
<name>A0A1Y3MFJ3_9BACI</name>
<evidence type="ECO:0000313" key="4">
    <source>
        <dbReference type="Proteomes" id="UP000221918"/>
    </source>
</evidence>
<comment type="caution">
    <text evidence="1">The sequence shown here is derived from an EMBL/GenBank/DDBJ whole genome shotgun (WGS) entry which is preliminary data.</text>
</comment>
<organism evidence="1 3">
    <name type="scientific">Bacillus pseudomycoides</name>
    <dbReference type="NCBI Taxonomy" id="64104"/>
    <lineage>
        <taxon>Bacteria</taxon>
        <taxon>Bacillati</taxon>
        <taxon>Bacillota</taxon>
        <taxon>Bacilli</taxon>
        <taxon>Bacillales</taxon>
        <taxon>Bacillaceae</taxon>
        <taxon>Bacillus</taxon>
        <taxon>Bacillus cereus group</taxon>
    </lineage>
</organism>
<proteinExistence type="predicted"/>
<reference evidence="2 4" key="2">
    <citation type="submission" date="2017-09" db="EMBL/GenBank/DDBJ databases">
        <title>Large-scale bioinformatics analysis of Bacillus genomes uncovers conserved roles of natural products in bacterial physiology.</title>
        <authorList>
            <consortium name="Agbiome Team Llc"/>
            <person name="Bleich R.M."/>
            <person name="Grubbs K.J."/>
            <person name="Santa Maria K.C."/>
            <person name="Allen S.E."/>
            <person name="Farag S."/>
            <person name="Shank E.A."/>
            <person name="Bowers A."/>
        </authorList>
    </citation>
    <scope>NUCLEOTIDE SEQUENCE [LARGE SCALE GENOMIC DNA]</scope>
    <source>
        <strain evidence="2 4">AFS037265</strain>
    </source>
</reference>
<sequence>MEKTISVPTIKIGDFVQFPHRKNPSIKLTGYVVNILTNTIIVDISEMLKTKKYKEIDTRHVVKHGRYKKVRVRKRQVS</sequence>
<dbReference type="Pfam" id="PF09953">
    <property type="entry name" value="DUF2187"/>
    <property type="match status" value="1"/>
</dbReference>
<reference evidence="1 3" key="1">
    <citation type="submission" date="2017-02" db="EMBL/GenBank/DDBJ databases">
        <title>Bacillus pseudomycoides isolate FSL K6-0042.</title>
        <authorList>
            <person name="Kovac J."/>
        </authorList>
    </citation>
    <scope>NUCLEOTIDE SEQUENCE [LARGE SCALE GENOMIC DNA]</scope>
    <source>
        <strain evidence="1 3">FSL K6-0042</strain>
    </source>
</reference>
<gene>
    <name evidence="1" type="ORF">BW425_24090</name>
    <name evidence="2" type="ORF">COF81_13080</name>
</gene>
<dbReference type="InterPro" id="IPR018690">
    <property type="entry name" value="DUF2187"/>
</dbReference>
<protein>
    <submittedName>
        <fullName evidence="1">DUF2187 domain-containing protein</fullName>
    </submittedName>
</protein>
<evidence type="ECO:0000313" key="2">
    <source>
        <dbReference type="EMBL" id="PHE96379.1"/>
    </source>
</evidence>
<dbReference type="Proteomes" id="UP000221918">
    <property type="component" value="Unassembled WGS sequence"/>
</dbReference>